<sequence>GLTHNICVQRVRISLLKSIHIHHLEQTLNVNVNLRPSLTETVIACFTDNPTRHVGFTSVNPALCR</sequence>
<reference evidence="1" key="1">
    <citation type="journal article" date="2023" name="IScience">
        <title>Live-bearing cockroach genome reveals convergent evolutionary mechanisms linked to viviparity in insects and beyond.</title>
        <authorList>
            <person name="Fouks B."/>
            <person name="Harrison M.C."/>
            <person name="Mikhailova A.A."/>
            <person name="Marchal E."/>
            <person name="English S."/>
            <person name="Carruthers M."/>
            <person name="Jennings E.C."/>
            <person name="Chiamaka E.L."/>
            <person name="Frigard R.A."/>
            <person name="Pippel M."/>
            <person name="Attardo G.M."/>
            <person name="Benoit J.B."/>
            <person name="Bornberg-Bauer E."/>
            <person name="Tobe S.S."/>
        </authorList>
    </citation>
    <scope>NUCLEOTIDE SEQUENCE</scope>
    <source>
        <strain evidence="1">Stay&amp;Tobe</strain>
    </source>
</reference>
<evidence type="ECO:0000313" key="2">
    <source>
        <dbReference type="Proteomes" id="UP001233999"/>
    </source>
</evidence>
<accession>A0AAD8AMB3</accession>
<proteinExistence type="predicted"/>
<reference evidence="1" key="2">
    <citation type="submission" date="2023-05" db="EMBL/GenBank/DDBJ databases">
        <authorList>
            <person name="Fouks B."/>
        </authorList>
    </citation>
    <scope>NUCLEOTIDE SEQUENCE</scope>
    <source>
        <strain evidence="1">Stay&amp;Tobe</strain>
        <tissue evidence="1">Testes</tissue>
    </source>
</reference>
<comment type="caution">
    <text evidence="1">The sequence shown here is derived from an EMBL/GenBank/DDBJ whole genome shotgun (WGS) entry which is preliminary data.</text>
</comment>
<feature type="non-terminal residue" evidence="1">
    <location>
        <position position="1"/>
    </location>
</feature>
<dbReference type="Proteomes" id="UP001233999">
    <property type="component" value="Unassembled WGS sequence"/>
</dbReference>
<organism evidence="1 2">
    <name type="scientific">Diploptera punctata</name>
    <name type="common">Pacific beetle cockroach</name>
    <dbReference type="NCBI Taxonomy" id="6984"/>
    <lineage>
        <taxon>Eukaryota</taxon>
        <taxon>Metazoa</taxon>
        <taxon>Ecdysozoa</taxon>
        <taxon>Arthropoda</taxon>
        <taxon>Hexapoda</taxon>
        <taxon>Insecta</taxon>
        <taxon>Pterygota</taxon>
        <taxon>Neoptera</taxon>
        <taxon>Polyneoptera</taxon>
        <taxon>Dictyoptera</taxon>
        <taxon>Blattodea</taxon>
        <taxon>Blaberoidea</taxon>
        <taxon>Blaberidae</taxon>
        <taxon>Diplopterinae</taxon>
        <taxon>Diploptera</taxon>
    </lineage>
</organism>
<feature type="non-terminal residue" evidence="1">
    <location>
        <position position="65"/>
    </location>
</feature>
<keyword evidence="2" id="KW-1185">Reference proteome</keyword>
<gene>
    <name evidence="1" type="ORF">L9F63_000119</name>
</gene>
<dbReference type="AlphaFoldDB" id="A0AAD8AMB3"/>
<name>A0AAD8AMB3_DIPPU</name>
<dbReference type="EMBL" id="JASPKZ010000004">
    <property type="protein sequence ID" value="KAJ9601728.1"/>
    <property type="molecule type" value="Genomic_DNA"/>
</dbReference>
<evidence type="ECO:0000313" key="1">
    <source>
        <dbReference type="EMBL" id="KAJ9601728.1"/>
    </source>
</evidence>
<protein>
    <submittedName>
        <fullName evidence="1">Uncharacterized protein</fullName>
    </submittedName>
</protein>